<keyword evidence="3" id="KW-0479">Metal-binding</keyword>
<dbReference type="RefSeq" id="WP_018857606.1">
    <property type="nucleotide sequence ID" value="NZ_JBBNAS010000367.1"/>
</dbReference>
<keyword evidence="6" id="KW-0464">Manganese</keyword>
<proteinExistence type="predicted"/>
<evidence type="ECO:0000256" key="2">
    <source>
        <dbReference type="ARBA" id="ARBA00001946"/>
    </source>
</evidence>
<evidence type="ECO:0000259" key="7">
    <source>
        <dbReference type="PROSITE" id="PS51462"/>
    </source>
</evidence>
<name>A0A125Q877_9HYPH</name>
<evidence type="ECO:0000313" key="8">
    <source>
        <dbReference type="EMBL" id="KWV53345.1"/>
    </source>
</evidence>
<evidence type="ECO:0000256" key="5">
    <source>
        <dbReference type="ARBA" id="ARBA00022842"/>
    </source>
</evidence>
<feature type="domain" description="Nudix hydrolase" evidence="7">
    <location>
        <begin position="54"/>
        <end position="187"/>
    </location>
</feature>
<comment type="cofactor">
    <cofactor evidence="1">
        <name>Mn(2+)</name>
        <dbReference type="ChEBI" id="CHEBI:29035"/>
    </cofactor>
</comment>
<comment type="caution">
    <text evidence="8">The sequence shown here is derived from an EMBL/GenBank/DDBJ whole genome shotgun (WGS) entry which is preliminary data.</text>
</comment>
<keyword evidence="4" id="KW-0378">Hydrolase</keyword>
<dbReference type="Proteomes" id="UP000068164">
    <property type="component" value="Unassembled WGS sequence"/>
</dbReference>
<dbReference type="PANTHER" id="PTHR12992:SF11">
    <property type="entry name" value="MITOCHONDRIAL COENZYME A DIPHOSPHATASE NUDT8"/>
    <property type="match status" value="1"/>
</dbReference>
<dbReference type="PROSITE" id="PS51462">
    <property type="entry name" value="NUDIX"/>
    <property type="match status" value="1"/>
</dbReference>
<dbReference type="Pfam" id="PF00293">
    <property type="entry name" value="NUDIX"/>
    <property type="match status" value="1"/>
</dbReference>
<dbReference type="Gene3D" id="3.90.79.10">
    <property type="entry name" value="Nucleoside Triphosphate Pyrophosphohydrolase"/>
    <property type="match status" value="1"/>
</dbReference>
<sequence>MNNVLTENRSLYSAAEFRRRALHQSGGPVDLSWRDHGDHILNPDIVTQVETFKLRDAAVLVPVIDDGDDAHVIFTQRTATLRKHSGQIAFPGGKIDAIDGSAEKAAIRETEEEIGIDGSFVETVARLPNYLASTGFRITPVLAVVRRGFELKLNPTEVDDVFEVPLSFLMNPANHSRDRRVLDGLERQFYRMPYESRMIWGITAGIVRTLYERLYA</sequence>
<organism evidence="8 9">
    <name type="scientific">Rhizobium altiplani</name>
    <dbReference type="NCBI Taxonomy" id="1864509"/>
    <lineage>
        <taxon>Bacteria</taxon>
        <taxon>Pseudomonadati</taxon>
        <taxon>Pseudomonadota</taxon>
        <taxon>Alphaproteobacteria</taxon>
        <taxon>Hyphomicrobiales</taxon>
        <taxon>Rhizobiaceae</taxon>
        <taxon>Rhizobium/Agrobacterium group</taxon>
        <taxon>Rhizobium</taxon>
    </lineage>
</organism>
<keyword evidence="5" id="KW-0460">Magnesium</keyword>
<dbReference type="PANTHER" id="PTHR12992">
    <property type="entry name" value="NUDIX HYDROLASE"/>
    <property type="match status" value="1"/>
</dbReference>
<dbReference type="EMBL" id="LNCD01000065">
    <property type="protein sequence ID" value="KWV53345.1"/>
    <property type="molecule type" value="Genomic_DNA"/>
</dbReference>
<evidence type="ECO:0000256" key="4">
    <source>
        <dbReference type="ARBA" id="ARBA00022801"/>
    </source>
</evidence>
<evidence type="ECO:0000256" key="3">
    <source>
        <dbReference type="ARBA" id="ARBA00022723"/>
    </source>
</evidence>
<dbReference type="NCBIfam" id="NF007980">
    <property type="entry name" value="PRK10707.1"/>
    <property type="match status" value="1"/>
</dbReference>
<evidence type="ECO:0000313" key="9">
    <source>
        <dbReference type="Proteomes" id="UP000068164"/>
    </source>
</evidence>
<keyword evidence="9" id="KW-1185">Reference proteome</keyword>
<comment type="cofactor">
    <cofactor evidence="2">
        <name>Mg(2+)</name>
        <dbReference type="ChEBI" id="CHEBI:18420"/>
    </cofactor>
</comment>
<dbReference type="InterPro" id="IPR000086">
    <property type="entry name" value="NUDIX_hydrolase_dom"/>
</dbReference>
<dbReference type="GO" id="GO:0010945">
    <property type="term" value="F:coenzyme A diphosphatase activity"/>
    <property type="evidence" value="ECO:0007669"/>
    <property type="project" value="InterPro"/>
</dbReference>
<gene>
    <name evidence="8" type="ORF">AS026_00725</name>
</gene>
<dbReference type="AlphaFoldDB" id="A0A125Q877"/>
<dbReference type="InterPro" id="IPR045121">
    <property type="entry name" value="CoAse"/>
</dbReference>
<dbReference type="GO" id="GO:0046872">
    <property type="term" value="F:metal ion binding"/>
    <property type="evidence" value="ECO:0007669"/>
    <property type="project" value="UniProtKB-KW"/>
</dbReference>
<reference evidence="8 9" key="1">
    <citation type="submission" date="2015-11" db="EMBL/GenBank/DDBJ databases">
        <title>Draft Genome Sequence of the Strain BR 10423 (Rhizobium sp.) isolated from nodules of Mimosa pudica.</title>
        <authorList>
            <person name="Barauna A.C."/>
            <person name="Zilli J.E."/>
            <person name="Simoes-Araujo J.L."/>
            <person name="Reis V.M."/>
            <person name="James E.K."/>
            <person name="Reis F.B.Jr."/>
            <person name="Rouws L.F."/>
            <person name="Passos S.R."/>
            <person name="Gois S.R."/>
        </authorList>
    </citation>
    <scope>NUCLEOTIDE SEQUENCE [LARGE SCALE GENOMIC DNA]</scope>
    <source>
        <strain evidence="8 9">BR10423</strain>
    </source>
</reference>
<protein>
    <submittedName>
        <fullName evidence="8">Coenzyme A pyrophosphatase</fullName>
    </submittedName>
</protein>
<dbReference type="InterPro" id="IPR015797">
    <property type="entry name" value="NUDIX_hydrolase-like_dom_sf"/>
</dbReference>
<dbReference type="SUPFAM" id="SSF55811">
    <property type="entry name" value="Nudix"/>
    <property type="match status" value="1"/>
</dbReference>
<dbReference type="OrthoDB" id="9802805at2"/>
<accession>A0A125Q877</accession>
<evidence type="ECO:0000256" key="1">
    <source>
        <dbReference type="ARBA" id="ARBA00001936"/>
    </source>
</evidence>
<evidence type="ECO:0000256" key="6">
    <source>
        <dbReference type="ARBA" id="ARBA00023211"/>
    </source>
</evidence>
<dbReference type="CDD" id="cd03426">
    <property type="entry name" value="NUDIX_CoAse_Nudt7"/>
    <property type="match status" value="1"/>
</dbReference>